<evidence type="ECO:0000256" key="1">
    <source>
        <dbReference type="SAM" id="Phobius"/>
    </source>
</evidence>
<keyword evidence="1" id="KW-0812">Transmembrane</keyword>
<reference evidence="2" key="1">
    <citation type="submission" date="2019-01" db="EMBL/GenBank/DDBJ databases">
        <authorList>
            <consortium name="Genoscope - CEA"/>
            <person name="William W."/>
        </authorList>
    </citation>
    <scope>NUCLEOTIDE SEQUENCE</scope>
    <source>
        <strain evidence="2">CR-1</strain>
    </source>
</reference>
<protein>
    <recommendedName>
        <fullName evidence="3">Oxaloacetate decarboxylase, gamma chain</fullName>
    </recommendedName>
</protein>
<keyword evidence="1" id="KW-0472">Membrane</keyword>
<evidence type="ECO:0008006" key="3">
    <source>
        <dbReference type="Google" id="ProtNLM"/>
    </source>
</evidence>
<organism evidence="2">
    <name type="scientific">uncultured Desulfobacteraceae bacterium</name>
    <dbReference type="NCBI Taxonomy" id="218296"/>
    <lineage>
        <taxon>Bacteria</taxon>
        <taxon>Pseudomonadati</taxon>
        <taxon>Thermodesulfobacteriota</taxon>
        <taxon>Desulfobacteria</taxon>
        <taxon>Desulfobacterales</taxon>
        <taxon>Desulfobacteraceae</taxon>
        <taxon>environmental samples</taxon>
    </lineage>
</organism>
<feature type="transmembrane region" description="Helical" evidence="1">
    <location>
        <begin position="12"/>
        <end position="35"/>
    </location>
</feature>
<dbReference type="AlphaFoldDB" id="A0A484HIW2"/>
<proteinExistence type="predicted"/>
<gene>
    <name evidence="2" type="ORF">EPICR_60061</name>
</gene>
<dbReference type="EMBL" id="CAACVI010000049">
    <property type="protein sequence ID" value="VEN75074.1"/>
    <property type="molecule type" value="Genomic_DNA"/>
</dbReference>
<accession>A0A484HIW2</accession>
<evidence type="ECO:0000313" key="2">
    <source>
        <dbReference type="EMBL" id="VEN75074.1"/>
    </source>
</evidence>
<sequence>MHGLQAISAHNGWAIAALGVSIVFTGLTLLSILISQLHKLLEAWKNRREIFERLKNAAGNGKTSAPVFRPDLRRPDIQKALGDYRLLTERIGEPFSLPRLLEFALKTGLSRPHFMVNEFLKAGIMVPDGQGLFRWKD</sequence>
<name>A0A484HIW2_9BACT</name>
<keyword evidence="1" id="KW-1133">Transmembrane helix</keyword>